<feature type="transmembrane region" description="Helical" evidence="9">
    <location>
        <begin position="21"/>
        <end position="43"/>
    </location>
</feature>
<evidence type="ECO:0000313" key="11">
    <source>
        <dbReference type="EMBL" id="APO70392.1"/>
    </source>
</evidence>
<evidence type="ECO:0000256" key="8">
    <source>
        <dbReference type="ARBA" id="ARBA00023136"/>
    </source>
</evidence>
<dbReference type="RefSeq" id="WP_074070892.1">
    <property type="nucleotide sequence ID" value="NZ_CP017104.1"/>
</dbReference>
<evidence type="ECO:0000313" key="12">
    <source>
        <dbReference type="Proteomes" id="UP000184749"/>
    </source>
</evidence>
<dbReference type="PANTHER" id="PTHR30614">
    <property type="entry name" value="MEMBRANE COMPONENT OF AMINO ACID ABC TRANSPORTER"/>
    <property type="match status" value="1"/>
</dbReference>
<keyword evidence="6" id="KW-0029">Amino-acid transport</keyword>
<dbReference type="PANTHER" id="PTHR30614:SF0">
    <property type="entry name" value="L-CYSTINE TRANSPORT SYSTEM PERMEASE PROTEIN TCYL"/>
    <property type="match status" value="1"/>
</dbReference>
<evidence type="ECO:0000256" key="3">
    <source>
        <dbReference type="ARBA" id="ARBA00022448"/>
    </source>
</evidence>
<evidence type="ECO:0000256" key="5">
    <source>
        <dbReference type="ARBA" id="ARBA00022692"/>
    </source>
</evidence>
<sequence>MDWDWSFALTILPKLFEGVKITVYASILASALAMLIGLAVAIARRSAGPVVRAGLQACVGFVRGTPLLVQLYFTFYVLPDIGINLSPLAAGAITLAIHYSAYTSEVYRAGIDNVDRGLWEAATALNLSRLQTWRHVVIPQAVPPMLPALGNYVVAMFKETPLLSMITVIDLMGEARIIANIHYRYLEPMTMVGMFFLAVSVPSVAALNYLERRFGMERKRHHNMSLF</sequence>
<feature type="transmembrane region" description="Helical" evidence="9">
    <location>
        <begin position="81"/>
        <end position="102"/>
    </location>
</feature>
<geneLocation type="plasmid" evidence="12">
    <name>prgalie4872c</name>
</geneLocation>
<name>A0A1L5NR89_9HYPH</name>
<gene>
    <name evidence="11" type="primary">ehuD-2</name>
    <name evidence="11" type="ORF">IE4872_PC00375</name>
</gene>
<reference evidence="11 12" key="1">
    <citation type="submission" date="2016-09" db="EMBL/GenBank/DDBJ databases">
        <title>The complete genome sequences of Rhizobium gallicum, symbiovars gallicum and phaseoli, symbionts associated to common bean (Phaseolus vulgaris).</title>
        <authorList>
            <person name="Bustos P."/>
            <person name="Santamaria R.I."/>
            <person name="Perez-Carrascal O.M."/>
            <person name="Juarez S."/>
            <person name="Lozano L."/>
            <person name="Martinez-Flores I."/>
            <person name="Martinez-Romero E."/>
            <person name="Cevallos M."/>
            <person name="Romero D."/>
            <person name="Davila G."/>
            <person name="Gonzalez V."/>
        </authorList>
    </citation>
    <scope>NUCLEOTIDE SEQUENCE [LARGE SCALE GENOMIC DNA]</scope>
    <source>
        <strain evidence="11 12">IE4872</strain>
        <plasmid evidence="12">prgalie4872c</plasmid>
    </source>
</reference>
<keyword evidence="7 9" id="KW-1133">Transmembrane helix</keyword>
<comment type="subcellular location">
    <subcellularLocation>
        <location evidence="1">Cell inner membrane</location>
        <topology evidence="1">Multi-pass membrane protein</topology>
    </subcellularLocation>
    <subcellularLocation>
        <location evidence="9">Cell membrane</location>
        <topology evidence="9">Multi-pass membrane protein</topology>
    </subcellularLocation>
</comment>
<dbReference type="GO" id="GO:0043190">
    <property type="term" value="C:ATP-binding cassette (ABC) transporter complex"/>
    <property type="evidence" value="ECO:0007669"/>
    <property type="project" value="InterPro"/>
</dbReference>
<feature type="transmembrane region" description="Helical" evidence="9">
    <location>
        <begin position="189"/>
        <end position="210"/>
    </location>
</feature>
<evidence type="ECO:0000256" key="9">
    <source>
        <dbReference type="RuleBase" id="RU363032"/>
    </source>
</evidence>
<evidence type="ECO:0000256" key="4">
    <source>
        <dbReference type="ARBA" id="ARBA00022475"/>
    </source>
</evidence>
<keyword evidence="8 9" id="KW-0472">Membrane</keyword>
<dbReference type="Pfam" id="PF00528">
    <property type="entry name" value="BPD_transp_1"/>
    <property type="match status" value="1"/>
</dbReference>
<evidence type="ECO:0000256" key="1">
    <source>
        <dbReference type="ARBA" id="ARBA00004429"/>
    </source>
</evidence>
<proteinExistence type="inferred from homology"/>
<comment type="similarity">
    <text evidence="2">Belongs to the binding-protein-dependent transport system permease family. HisMQ subfamily.</text>
</comment>
<dbReference type="InterPro" id="IPR035906">
    <property type="entry name" value="MetI-like_sf"/>
</dbReference>
<dbReference type="Proteomes" id="UP000184749">
    <property type="component" value="Plasmid pRgalIE4872c"/>
</dbReference>
<evidence type="ECO:0000256" key="6">
    <source>
        <dbReference type="ARBA" id="ARBA00022970"/>
    </source>
</evidence>
<dbReference type="InterPro" id="IPR014341">
    <property type="entry name" value="Ectoine_EhuD"/>
</dbReference>
<keyword evidence="11" id="KW-0614">Plasmid</keyword>
<dbReference type="Gene3D" id="1.10.3720.10">
    <property type="entry name" value="MetI-like"/>
    <property type="match status" value="1"/>
</dbReference>
<keyword evidence="4" id="KW-1003">Cell membrane</keyword>
<dbReference type="OrthoDB" id="9814550at2"/>
<dbReference type="NCBIfam" id="TIGR03003">
    <property type="entry name" value="ectoine_ehuD"/>
    <property type="match status" value="1"/>
</dbReference>
<organism evidence="11 12">
    <name type="scientific">Rhizobium gallicum</name>
    <dbReference type="NCBI Taxonomy" id="56730"/>
    <lineage>
        <taxon>Bacteria</taxon>
        <taxon>Pseudomonadati</taxon>
        <taxon>Pseudomonadota</taxon>
        <taxon>Alphaproteobacteria</taxon>
        <taxon>Hyphomicrobiales</taxon>
        <taxon>Rhizobiaceae</taxon>
        <taxon>Rhizobium/Agrobacterium group</taxon>
        <taxon>Rhizobium</taxon>
    </lineage>
</organism>
<feature type="transmembrane region" description="Helical" evidence="9">
    <location>
        <begin position="55"/>
        <end position="75"/>
    </location>
</feature>
<evidence type="ECO:0000256" key="2">
    <source>
        <dbReference type="ARBA" id="ARBA00010072"/>
    </source>
</evidence>
<keyword evidence="3 9" id="KW-0813">Transport</keyword>
<dbReference type="NCBIfam" id="TIGR01726">
    <property type="entry name" value="HEQRo_perm_3TM"/>
    <property type="match status" value="1"/>
</dbReference>
<dbReference type="AlphaFoldDB" id="A0A1L5NR89"/>
<dbReference type="InterPro" id="IPR010065">
    <property type="entry name" value="AA_ABC_transptr_permease_3TM"/>
</dbReference>
<dbReference type="SUPFAM" id="SSF161098">
    <property type="entry name" value="MetI-like"/>
    <property type="match status" value="1"/>
</dbReference>
<dbReference type="EMBL" id="CP017104">
    <property type="protein sequence ID" value="APO70392.1"/>
    <property type="molecule type" value="Genomic_DNA"/>
</dbReference>
<dbReference type="InterPro" id="IPR000515">
    <property type="entry name" value="MetI-like"/>
</dbReference>
<accession>A0A1L5NR89</accession>
<dbReference type="GO" id="GO:0022857">
    <property type="term" value="F:transmembrane transporter activity"/>
    <property type="evidence" value="ECO:0007669"/>
    <property type="project" value="InterPro"/>
</dbReference>
<keyword evidence="5 9" id="KW-0812">Transmembrane</keyword>
<evidence type="ECO:0000259" key="10">
    <source>
        <dbReference type="PROSITE" id="PS50928"/>
    </source>
</evidence>
<dbReference type="CDD" id="cd06261">
    <property type="entry name" value="TM_PBP2"/>
    <property type="match status" value="1"/>
</dbReference>
<dbReference type="GO" id="GO:0006865">
    <property type="term" value="P:amino acid transport"/>
    <property type="evidence" value="ECO:0007669"/>
    <property type="project" value="UniProtKB-KW"/>
</dbReference>
<feature type="domain" description="ABC transmembrane type-1" evidence="10">
    <location>
        <begin position="19"/>
        <end position="207"/>
    </location>
</feature>
<evidence type="ECO:0000256" key="7">
    <source>
        <dbReference type="ARBA" id="ARBA00022989"/>
    </source>
</evidence>
<protein>
    <submittedName>
        <fullName evidence="11">Ectoine/hydroxyectoine ABC transporter permease protein EhuD 2</fullName>
    </submittedName>
</protein>
<dbReference type="PROSITE" id="PS50928">
    <property type="entry name" value="ABC_TM1"/>
    <property type="match status" value="1"/>
</dbReference>
<dbReference type="InterPro" id="IPR043429">
    <property type="entry name" value="ArtM/GltK/GlnP/TcyL/YhdX-like"/>
</dbReference>